<dbReference type="Pfam" id="PF13522">
    <property type="entry name" value="GATase_6"/>
    <property type="match status" value="1"/>
</dbReference>
<name>A0ABS4SQY5_9PROT</name>
<evidence type="ECO:0000313" key="10">
    <source>
        <dbReference type="Proteomes" id="UP000781958"/>
    </source>
</evidence>
<dbReference type="GO" id="GO:0004066">
    <property type="term" value="F:asparagine synthase (glutamine-hydrolyzing) activity"/>
    <property type="evidence" value="ECO:0007669"/>
    <property type="project" value="UniProtKB-EC"/>
</dbReference>
<dbReference type="SUPFAM" id="SSF52402">
    <property type="entry name" value="Adenine nucleotide alpha hydrolases-like"/>
    <property type="match status" value="1"/>
</dbReference>
<dbReference type="InterPro" id="IPR001962">
    <property type="entry name" value="Asn_synthase"/>
</dbReference>
<evidence type="ECO:0000256" key="7">
    <source>
        <dbReference type="ARBA" id="ARBA00048741"/>
    </source>
</evidence>
<evidence type="ECO:0000256" key="4">
    <source>
        <dbReference type="ARBA" id="ARBA00022741"/>
    </source>
</evidence>
<sequence length="645" mass="72037">MCGIAGIVARNGKLDLRTRIRAMTDAVRHRGPDGEGHHVDGRVALGHRRLAILDLSAAGHQPMASADGCRLITFNGEIYNFLELRAELEALGHRFRSRTDTEVLLAAYAEWGTECLSRLNGMWSFAIHDRQRDIVFAARDRFGEKPFYYVRTEDAFAFGSEIRQLLPFLGAVRANAPIVSEFLLTGTLVQSADTFFDGVHSLLPAHCLTYDLKTDALSMRCYYDLAQRVAGSTDDESVEGFRRLFEEAVRLRLRSDVRVGTCLSGGLDSSSVSLLAARMHHAASASPFGAITAISEDESNSEETYAAEVVRAGGLDWVKTKPTYEDLTELLPLVVRHQEEPFPSPSICMQAAVMQAARRAGMVVLLDGQGADESLLGYHRYYAACAMALWQRQGMLQTLAWMKQVTRNNARVGPLHLAGLVARDLMPLARYGQYLLRARHLTARPAMPDWMRRLARGCFDLRALQVLEVTQTGLPALLRYEDKNAMAFGIETRLPFLDHRLVERGIALDPGLKMRNGWTKWVLRKAMDDVLPADIAWRRNKIAFAAPESLWLSRHAEVMAGTVLRSPLLARFCSRRSLADRYGRLDRRSQWRLYSLALWEEEFGVECDEVAEPRLRHALACSAALGLAPDVLPAAAWTATTVLQL</sequence>
<comment type="pathway">
    <text evidence="1">Amino-acid biosynthesis; L-asparagine biosynthesis; L-asparagine from L-aspartate (L-Gln route): step 1/1.</text>
</comment>
<gene>
    <name evidence="9" type="ORF">J2851_004795</name>
</gene>
<dbReference type="InterPro" id="IPR006426">
    <property type="entry name" value="Asn_synth_AEB"/>
</dbReference>
<accession>A0ABS4SQY5</accession>
<dbReference type="CDD" id="cd01991">
    <property type="entry name" value="Asn_synthase_B_C"/>
    <property type="match status" value="1"/>
</dbReference>
<dbReference type="PIRSF" id="PIRSF001589">
    <property type="entry name" value="Asn_synthetase_glu-h"/>
    <property type="match status" value="1"/>
</dbReference>
<evidence type="ECO:0000256" key="3">
    <source>
        <dbReference type="ARBA" id="ARBA00012737"/>
    </source>
</evidence>
<dbReference type="CDD" id="cd00712">
    <property type="entry name" value="AsnB"/>
    <property type="match status" value="1"/>
</dbReference>
<dbReference type="EC" id="6.3.5.4" evidence="3"/>
<dbReference type="PANTHER" id="PTHR43284">
    <property type="entry name" value="ASPARAGINE SYNTHETASE (GLUTAMINE-HYDROLYZING)"/>
    <property type="match status" value="1"/>
</dbReference>
<dbReference type="InterPro" id="IPR029055">
    <property type="entry name" value="Ntn_hydrolases_N"/>
</dbReference>
<dbReference type="SUPFAM" id="SSF56235">
    <property type="entry name" value="N-terminal nucleophile aminohydrolases (Ntn hydrolases)"/>
    <property type="match status" value="1"/>
</dbReference>
<comment type="catalytic activity">
    <reaction evidence="7">
        <text>L-aspartate + L-glutamine + ATP + H2O = L-asparagine + L-glutamate + AMP + diphosphate + H(+)</text>
        <dbReference type="Rhea" id="RHEA:12228"/>
        <dbReference type="ChEBI" id="CHEBI:15377"/>
        <dbReference type="ChEBI" id="CHEBI:15378"/>
        <dbReference type="ChEBI" id="CHEBI:29985"/>
        <dbReference type="ChEBI" id="CHEBI:29991"/>
        <dbReference type="ChEBI" id="CHEBI:30616"/>
        <dbReference type="ChEBI" id="CHEBI:33019"/>
        <dbReference type="ChEBI" id="CHEBI:58048"/>
        <dbReference type="ChEBI" id="CHEBI:58359"/>
        <dbReference type="ChEBI" id="CHEBI:456215"/>
        <dbReference type="EC" id="6.3.5.4"/>
    </reaction>
</comment>
<evidence type="ECO:0000259" key="8">
    <source>
        <dbReference type="PROSITE" id="PS51278"/>
    </source>
</evidence>
<reference evidence="9 10" key="1">
    <citation type="submission" date="2021-03" db="EMBL/GenBank/DDBJ databases">
        <title>Genomic Encyclopedia of Type Strains, Phase III (KMG-III): the genomes of soil and plant-associated and newly described type strains.</title>
        <authorList>
            <person name="Whitman W."/>
        </authorList>
    </citation>
    <scope>NUCLEOTIDE SEQUENCE [LARGE SCALE GENOMIC DNA]</scope>
    <source>
        <strain evidence="9 10">IMMIB AFH-6</strain>
    </source>
</reference>
<dbReference type="InterPro" id="IPR014729">
    <property type="entry name" value="Rossmann-like_a/b/a_fold"/>
</dbReference>
<keyword evidence="4" id="KW-0547">Nucleotide-binding</keyword>
<comment type="similarity">
    <text evidence="2">Belongs to the asparagine synthetase family.</text>
</comment>
<dbReference type="PANTHER" id="PTHR43284:SF1">
    <property type="entry name" value="ASPARAGINE SYNTHETASE"/>
    <property type="match status" value="1"/>
</dbReference>
<evidence type="ECO:0000256" key="6">
    <source>
        <dbReference type="ARBA" id="ARBA00022962"/>
    </source>
</evidence>
<dbReference type="InterPro" id="IPR033738">
    <property type="entry name" value="AsnB_N"/>
</dbReference>
<evidence type="ECO:0000256" key="2">
    <source>
        <dbReference type="ARBA" id="ARBA00005752"/>
    </source>
</evidence>
<dbReference type="Gene3D" id="3.40.50.620">
    <property type="entry name" value="HUPs"/>
    <property type="match status" value="1"/>
</dbReference>
<dbReference type="EMBL" id="JAGINP010000019">
    <property type="protein sequence ID" value="MBP2294992.1"/>
    <property type="molecule type" value="Genomic_DNA"/>
</dbReference>
<evidence type="ECO:0000256" key="5">
    <source>
        <dbReference type="ARBA" id="ARBA00022840"/>
    </source>
</evidence>
<dbReference type="InterPro" id="IPR051786">
    <property type="entry name" value="ASN_synthetase/amidase"/>
</dbReference>
<dbReference type="RefSeq" id="WP_209769360.1">
    <property type="nucleotide sequence ID" value="NZ_JAGINP010000019.1"/>
</dbReference>
<feature type="domain" description="Glutamine amidotransferase type-2" evidence="8">
    <location>
        <begin position="2"/>
        <end position="213"/>
    </location>
</feature>
<protein>
    <recommendedName>
        <fullName evidence="3">asparagine synthase (glutamine-hydrolyzing)</fullName>
        <ecNumber evidence="3">6.3.5.4</ecNumber>
    </recommendedName>
</protein>
<organism evidence="9 10">
    <name type="scientific">Azospirillum rugosum</name>
    <dbReference type="NCBI Taxonomy" id="416170"/>
    <lineage>
        <taxon>Bacteria</taxon>
        <taxon>Pseudomonadati</taxon>
        <taxon>Pseudomonadota</taxon>
        <taxon>Alphaproteobacteria</taxon>
        <taxon>Rhodospirillales</taxon>
        <taxon>Azospirillaceae</taxon>
        <taxon>Azospirillum</taxon>
    </lineage>
</organism>
<comment type="caution">
    <text evidence="9">The sequence shown here is derived from an EMBL/GenBank/DDBJ whole genome shotgun (WGS) entry which is preliminary data.</text>
</comment>
<dbReference type="NCBIfam" id="TIGR01536">
    <property type="entry name" value="asn_synth_AEB"/>
    <property type="match status" value="1"/>
</dbReference>
<keyword evidence="6" id="KW-0315">Glutamine amidotransferase</keyword>
<dbReference type="Proteomes" id="UP000781958">
    <property type="component" value="Unassembled WGS sequence"/>
</dbReference>
<dbReference type="Gene3D" id="3.60.20.10">
    <property type="entry name" value="Glutamine Phosphoribosylpyrophosphate, subunit 1, domain 1"/>
    <property type="match status" value="1"/>
</dbReference>
<dbReference type="PROSITE" id="PS51278">
    <property type="entry name" value="GATASE_TYPE_2"/>
    <property type="match status" value="1"/>
</dbReference>
<dbReference type="InterPro" id="IPR017932">
    <property type="entry name" value="GATase_2_dom"/>
</dbReference>
<evidence type="ECO:0000313" key="9">
    <source>
        <dbReference type="EMBL" id="MBP2294992.1"/>
    </source>
</evidence>
<dbReference type="Pfam" id="PF00733">
    <property type="entry name" value="Asn_synthase"/>
    <property type="match status" value="1"/>
</dbReference>
<keyword evidence="10" id="KW-1185">Reference proteome</keyword>
<proteinExistence type="inferred from homology"/>
<evidence type="ECO:0000256" key="1">
    <source>
        <dbReference type="ARBA" id="ARBA00005187"/>
    </source>
</evidence>
<keyword evidence="5" id="KW-0067">ATP-binding</keyword>
<keyword evidence="9" id="KW-0436">Ligase</keyword>